<evidence type="ECO:0000259" key="1">
    <source>
        <dbReference type="Pfam" id="PF01370"/>
    </source>
</evidence>
<comment type="caution">
    <text evidence="2">The sequence shown here is derived from an EMBL/GenBank/DDBJ whole genome shotgun (WGS) entry which is preliminary data.</text>
</comment>
<gene>
    <name evidence="2" type="ORF">GKJPGBOP_04224</name>
</gene>
<name>A0A401W5B1_STREY</name>
<dbReference type="Gene3D" id="3.40.50.720">
    <property type="entry name" value="NAD(P)-binding Rossmann-like Domain"/>
    <property type="match status" value="1"/>
</dbReference>
<organism evidence="2 3">
    <name type="scientific">Streptomyces paromomycinus</name>
    <name type="common">Streptomyces rimosus subsp. paromomycinus</name>
    <dbReference type="NCBI Taxonomy" id="92743"/>
    <lineage>
        <taxon>Bacteria</taxon>
        <taxon>Bacillati</taxon>
        <taxon>Actinomycetota</taxon>
        <taxon>Actinomycetes</taxon>
        <taxon>Kitasatosporales</taxon>
        <taxon>Streptomycetaceae</taxon>
        <taxon>Streptomyces</taxon>
    </lineage>
</organism>
<dbReference type="SUPFAM" id="SSF51735">
    <property type="entry name" value="NAD(P)-binding Rossmann-fold domains"/>
    <property type="match status" value="1"/>
</dbReference>
<dbReference type="GO" id="GO:0005737">
    <property type="term" value="C:cytoplasm"/>
    <property type="evidence" value="ECO:0007669"/>
    <property type="project" value="TreeGrafter"/>
</dbReference>
<dbReference type="AlphaFoldDB" id="A0A401W5B1"/>
<dbReference type="PANTHER" id="PTHR48079:SF6">
    <property type="entry name" value="NAD(P)-BINDING DOMAIN-CONTAINING PROTEIN-RELATED"/>
    <property type="match status" value="1"/>
</dbReference>
<sequence>MSAATPSAPLHVVLGTGPAGTTLAEELLRQGFRVRTVDRSGRGGLPGAEAVAADLGSPVAAREAVAGAEVVYHCVNVAYELQVEVMPALQKVIVDAAAAAGARLVVMDTLYPYGPSGGVPLTEDAPWRATSRKGRMRAQLDRAYLAAHDAGRLPVVLGRAADFYGPRVLNSTLGGTTFPAALTGGTALALGSLDLPHSFTYIGDVARGLARLGQEPDAYGKAWHLPTAPAPTVREVLALVRERAGVPFETEVLAEPRPWGPFDEAFMAEYAELFYQHTEAQTMVSDAFERRFGMTPTPLADGIGATVEWYREWLVEQGAAVGAGEGTA</sequence>
<proteinExistence type="predicted"/>
<feature type="domain" description="NAD-dependent epimerase/dehydratase" evidence="1">
    <location>
        <begin position="15"/>
        <end position="219"/>
    </location>
</feature>
<evidence type="ECO:0000313" key="3">
    <source>
        <dbReference type="Proteomes" id="UP000286746"/>
    </source>
</evidence>
<dbReference type="GO" id="GO:0004029">
    <property type="term" value="F:aldehyde dehydrogenase (NAD+) activity"/>
    <property type="evidence" value="ECO:0007669"/>
    <property type="project" value="TreeGrafter"/>
</dbReference>
<dbReference type="InterPro" id="IPR051783">
    <property type="entry name" value="NAD(P)-dependent_oxidoreduct"/>
</dbReference>
<dbReference type="EMBL" id="BHZD01000001">
    <property type="protein sequence ID" value="GCD44524.1"/>
    <property type="molecule type" value="Genomic_DNA"/>
</dbReference>
<dbReference type="RefSeq" id="WP_125055364.1">
    <property type="nucleotide sequence ID" value="NZ_BHZD01000001.1"/>
</dbReference>
<keyword evidence="3" id="KW-1185">Reference proteome</keyword>
<dbReference type="Proteomes" id="UP000286746">
    <property type="component" value="Unassembled WGS sequence"/>
</dbReference>
<dbReference type="Pfam" id="PF01370">
    <property type="entry name" value="Epimerase"/>
    <property type="match status" value="1"/>
</dbReference>
<accession>A0A401W5B1</accession>
<evidence type="ECO:0000313" key="2">
    <source>
        <dbReference type="EMBL" id="GCD44524.1"/>
    </source>
</evidence>
<protein>
    <submittedName>
        <fullName evidence="2">Epimerase</fullName>
    </submittedName>
</protein>
<dbReference type="PANTHER" id="PTHR48079">
    <property type="entry name" value="PROTEIN YEEZ"/>
    <property type="match status" value="1"/>
</dbReference>
<dbReference type="InterPro" id="IPR036291">
    <property type="entry name" value="NAD(P)-bd_dom_sf"/>
</dbReference>
<dbReference type="InterPro" id="IPR001509">
    <property type="entry name" value="Epimerase_deHydtase"/>
</dbReference>
<reference evidence="2 3" key="1">
    <citation type="submission" date="2018-11" db="EMBL/GenBank/DDBJ databases">
        <title>Whole genome sequence of Streptomyces paromomycinus NBRC 15454(T).</title>
        <authorList>
            <person name="Komaki H."/>
            <person name="Tamura T."/>
        </authorList>
    </citation>
    <scope>NUCLEOTIDE SEQUENCE [LARGE SCALE GENOMIC DNA]</scope>
    <source>
        <strain evidence="2 3">NBRC 15454</strain>
    </source>
</reference>